<dbReference type="SUPFAM" id="SSF56784">
    <property type="entry name" value="HAD-like"/>
    <property type="match status" value="1"/>
</dbReference>
<dbReference type="NCBIfam" id="TIGR01509">
    <property type="entry name" value="HAD-SF-IA-v3"/>
    <property type="match status" value="1"/>
</dbReference>
<dbReference type="PRINTS" id="PR00413">
    <property type="entry name" value="HADHALOGNASE"/>
</dbReference>
<comment type="caution">
    <text evidence="1">The sequence shown here is derived from an EMBL/GenBank/DDBJ whole genome shotgun (WGS) entry which is preliminary data.</text>
</comment>
<dbReference type="InterPro" id="IPR041492">
    <property type="entry name" value="HAD_2"/>
</dbReference>
<proteinExistence type="predicted"/>
<dbReference type="InterPro" id="IPR051806">
    <property type="entry name" value="HAD-like_SPP"/>
</dbReference>
<dbReference type="Pfam" id="PF13419">
    <property type="entry name" value="HAD_2"/>
    <property type="match status" value="1"/>
</dbReference>
<reference evidence="1 2" key="1">
    <citation type="journal article" date="2016" name="Nat. Commun.">
        <title>Thousands of microbial genomes shed light on interconnected biogeochemical processes in an aquifer system.</title>
        <authorList>
            <person name="Anantharaman K."/>
            <person name="Brown C.T."/>
            <person name="Hug L.A."/>
            <person name="Sharon I."/>
            <person name="Castelle C.J."/>
            <person name="Probst A.J."/>
            <person name="Thomas B.C."/>
            <person name="Singh A."/>
            <person name="Wilkins M.J."/>
            <person name="Karaoz U."/>
            <person name="Brodie E.L."/>
            <person name="Williams K.H."/>
            <person name="Hubbard S.S."/>
            <person name="Banfield J.F."/>
        </authorList>
    </citation>
    <scope>NUCLEOTIDE SEQUENCE [LARGE SCALE GENOMIC DNA]</scope>
</reference>
<dbReference type="InterPro" id="IPR023214">
    <property type="entry name" value="HAD_sf"/>
</dbReference>
<dbReference type="SFLD" id="SFLDG01129">
    <property type="entry name" value="C1.5:_HAD__Beta-PGM__Phosphata"/>
    <property type="match status" value="1"/>
</dbReference>
<dbReference type="Gene3D" id="3.40.50.1000">
    <property type="entry name" value="HAD superfamily/HAD-like"/>
    <property type="match status" value="1"/>
</dbReference>
<dbReference type="PANTHER" id="PTHR43481">
    <property type="entry name" value="FRUCTOSE-1-PHOSPHATE PHOSPHATASE"/>
    <property type="match status" value="1"/>
</dbReference>
<evidence type="ECO:0000313" key="1">
    <source>
        <dbReference type="EMBL" id="OGZ70140.1"/>
    </source>
</evidence>
<protein>
    <recommendedName>
        <fullName evidence="3">Phosphatase</fullName>
    </recommendedName>
</protein>
<dbReference type="SFLD" id="SFLDG01135">
    <property type="entry name" value="C1.5.6:_HAD__Beta-PGM__Phospha"/>
    <property type="match status" value="1"/>
</dbReference>
<organism evidence="1 2">
    <name type="scientific">Candidatus Staskawiczbacteria bacterium RIFCSPHIGHO2_12_FULL_38_11</name>
    <dbReference type="NCBI Taxonomy" id="1802209"/>
    <lineage>
        <taxon>Bacteria</taxon>
        <taxon>Candidatus Staskawicziibacteriota</taxon>
    </lineage>
</organism>
<dbReference type="InterPro" id="IPR023198">
    <property type="entry name" value="PGP-like_dom2"/>
</dbReference>
<dbReference type="InterPro" id="IPR006439">
    <property type="entry name" value="HAD-SF_hydro_IA"/>
</dbReference>
<evidence type="ECO:0000313" key="2">
    <source>
        <dbReference type="Proteomes" id="UP000179214"/>
    </source>
</evidence>
<sequence length="211" mass="23547">MIKAILFDMDGTLVDTERLDNAVARKMCKELGFELSGEEENQRHGKTTKSFYEYLFEKRKLDFDIQKITKKHLNLFEEELKKGVKAFEGAKELPGILKSNDYKLALVSGSTKTQININLNHLGIKTFFDVIISADDITKSKPNPQGYLLAAEKLQVKPEECVVLEDATVGIEAGKNAGMKVIGVQNGSLQDLSKADIIVENLTQVTKEILI</sequence>
<evidence type="ECO:0008006" key="3">
    <source>
        <dbReference type="Google" id="ProtNLM"/>
    </source>
</evidence>
<dbReference type="InterPro" id="IPR036412">
    <property type="entry name" value="HAD-like_sf"/>
</dbReference>
<dbReference type="Proteomes" id="UP000179214">
    <property type="component" value="Unassembled WGS sequence"/>
</dbReference>
<dbReference type="Gene3D" id="1.10.150.240">
    <property type="entry name" value="Putative phosphatase, domain 2"/>
    <property type="match status" value="1"/>
</dbReference>
<dbReference type="PANTHER" id="PTHR43481:SF4">
    <property type="entry name" value="GLYCEROL-1-PHOSPHATE PHOSPHOHYDROLASE 1-RELATED"/>
    <property type="match status" value="1"/>
</dbReference>
<dbReference type="GO" id="GO:0050308">
    <property type="term" value="F:sugar-phosphatase activity"/>
    <property type="evidence" value="ECO:0007669"/>
    <property type="project" value="TreeGrafter"/>
</dbReference>
<dbReference type="NCBIfam" id="TIGR01549">
    <property type="entry name" value="HAD-SF-IA-v1"/>
    <property type="match status" value="1"/>
</dbReference>
<dbReference type="EMBL" id="MHOV01000018">
    <property type="protein sequence ID" value="OGZ70140.1"/>
    <property type="molecule type" value="Genomic_DNA"/>
</dbReference>
<accession>A0A1G2I706</accession>
<dbReference type="SFLD" id="SFLDS00003">
    <property type="entry name" value="Haloacid_Dehalogenase"/>
    <property type="match status" value="1"/>
</dbReference>
<name>A0A1G2I706_9BACT</name>
<dbReference type="AlphaFoldDB" id="A0A1G2I706"/>
<gene>
    <name evidence="1" type="ORF">A3F47_02240</name>
</gene>